<dbReference type="PANTHER" id="PTHR30213">
    <property type="entry name" value="INNER MEMBRANE PROTEIN YHJD"/>
    <property type="match status" value="1"/>
</dbReference>
<keyword evidence="2" id="KW-1003">Cell membrane</keyword>
<dbReference type="EMBL" id="RZGY01000001">
    <property type="protein sequence ID" value="RUQ86779.1"/>
    <property type="molecule type" value="Genomic_DNA"/>
</dbReference>
<dbReference type="Proteomes" id="UP000268291">
    <property type="component" value="Unassembled WGS sequence"/>
</dbReference>
<evidence type="ECO:0000256" key="2">
    <source>
        <dbReference type="ARBA" id="ARBA00022475"/>
    </source>
</evidence>
<comment type="caution">
    <text evidence="8">The sequence shown here is derived from an EMBL/GenBank/DDBJ whole genome shotgun (WGS) entry which is preliminary data.</text>
</comment>
<comment type="subcellular location">
    <subcellularLocation>
        <location evidence="1">Cell membrane</location>
        <topology evidence="1">Multi-pass membrane protein</topology>
    </subcellularLocation>
</comment>
<gene>
    <name evidence="8" type="ORF">ELQ93_07420</name>
</gene>
<evidence type="ECO:0000313" key="9">
    <source>
        <dbReference type="Proteomes" id="UP000268291"/>
    </source>
</evidence>
<feature type="transmembrane region" description="Helical" evidence="7">
    <location>
        <begin position="113"/>
        <end position="131"/>
    </location>
</feature>
<evidence type="ECO:0000256" key="7">
    <source>
        <dbReference type="SAM" id="Phobius"/>
    </source>
</evidence>
<feature type="transmembrane region" description="Helical" evidence="7">
    <location>
        <begin position="331"/>
        <end position="357"/>
    </location>
</feature>
<feature type="transmembrane region" description="Helical" evidence="7">
    <location>
        <begin position="172"/>
        <end position="194"/>
    </location>
</feature>
<organism evidence="8 9">
    <name type="scientific">Labedella gwakjiensis</name>
    <dbReference type="NCBI Taxonomy" id="390269"/>
    <lineage>
        <taxon>Bacteria</taxon>
        <taxon>Bacillati</taxon>
        <taxon>Actinomycetota</taxon>
        <taxon>Actinomycetes</taxon>
        <taxon>Micrococcales</taxon>
        <taxon>Microbacteriaceae</taxon>
        <taxon>Labedella</taxon>
    </lineage>
</organism>
<sequence length="434" mass="46385">MLGFTNSPRTTTDGGLGPGPQVRSHDCPRIILSEHPPYAARRNARTGSARICRLLAMSRASTTETPEQDSPTLVQRMTTLTERVMRLKPVRVLTRFTERDGDLLSAGMSFQSVFAVFAAIFVGFAVAGFWLRSTPDLLDGLVDIINSYVPGLIGATEDDGIISREALASASVANWTGAIALVGLLWTAIGWLGFMRQAVRAVFGAPPVTRIFVLQKAIDLGLALGFGLLLVAGGLASVVSTAALDWVVGILRLNEDSLPVVVGVRAVGILVSVVVNVVALSLIFRVLSAIPIPPRFLLIGAGMGSVALAALSVVSGLILGGAGRNPLLATFAVFIGLLLWFAIVWRVVLLCAAWIAVSLDDRGIEVTHYTPEQRERREREARRIVAAAALDAARTRLDEATGPISRFRARRALENAEREDAEARAAEKEPIVVG</sequence>
<dbReference type="Pfam" id="PF03631">
    <property type="entry name" value="Virul_fac_BrkB"/>
    <property type="match status" value="1"/>
</dbReference>
<reference evidence="8 9" key="1">
    <citation type="submission" date="2018-12" db="EMBL/GenBank/DDBJ databases">
        <authorList>
            <person name="hu s."/>
            <person name="Xu Y."/>
            <person name="Xu B."/>
            <person name="Li F."/>
        </authorList>
    </citation>
    <scope>NUCLEOTIDE SEQUENCE [LARGE SCALE GENOMIC DNA]</scope>
    <source>
        <strain evidence="8 9">KSW2-17</strain>
    </source>
</reference>
<keyword evidence="5 7" id="KW-0472">Membrane</keyword>
<dbReference type="InterPro" id="IPR017039">
    <property type="entry name" value="Virul_fac_BrkB"/>
</dbReference>
<name>A0ABY0CAJ7_9MICO</name>
<feature type="region of interest" description="Disordered" evidence="6">
    <location>
        <begin position="415"/>
        <end position="434"/>
    </location>
</feature>
<keyword evidence="4 7" id="KW-1133">Transmembrane helix</keyword>
<feature type="region of interest" description="Disordered" evidence="6">
    <location>
        <begin position="1"/>
        <end position="26"/>
    </location>
</feature>
<evidence type="ECO:0000256" key="6">
    <source>
        <dbReference type="SAM" id="MobiDB-lite"/>
    </source>
</evidence>
<evidence type="ECO:0000256" key="4">
    <source>
        <dbReference type="ARBA" id="ARBA00022989"/>
    </source>
</evidence>
<proteinExistence type="predicted"/>
<evidence type="ECO:0000313" key="8">
    <source>
        <dbReference type="EMBL" id="RUQ86779.1"/>
    </source>
</evidence>
<protein>
    <submittedName>
        <fullName evidence="8">YihY/virulence factor BrkB family protein</fullName>
    </submittedName>
</protein>
<feature type="transmembrane region" description="Helical" evidence="7">
    <location>
        <begin position="220"/>
        <end position="244"/>
    </location>
</feature>
<accession>A0ABY0CAJ7</accession>
<keyword evidence="9" id="KW-1185">Reference proteome</keyword>
<feature type="compositionally biased region" description="Polar residues" evidence="6">
    <location>
        <begin position="1"/>
        <end position="13"/>
    </location>
</feature>
<feature type="transmembrane region" description="Helical" evidence="7">
    <location>
        <begin position="296"/>
        <end position="319"/>
    </location>
</feature>
<feature type="transmembrane region" description="Helical" evidence="7">
    <location>
        <begin position="264"/>
        <end position="284"/>
    </location>
</feature>
<evidence type="ECO:0000256" key="5">
    <source>
        <dbReference type="ARBA" id="ARBA00023136"/>
    </source>
</evidence>
<evidence type="ECO:0000256" key="1">
    <source>
        <dbReference type="ARBA" id="ARBA00004651"/>
    </source>
</evidence>
<evidence type="ECO:0000256" key="3">
    <source>
        <dbReference type="ARBA" id="ARBA00022692"/>
    </source>
</evidence>
<dbReference type="PANTHER" id="PTHR30213:SF1">
    <property type="entry name" value="INNER MEMBRANE PROTEIN YHJD"/>
    <property type="match status" value="1"/>
</dbReference>
<keyword evidence="3 7" id="KW-0812">Transmembrane</keyword>